<dbReference type="SUPFAM" id="SSF82771">
    <property type="entry name" value="GIY-YIG endonuclease"/>
    <property type="match status" value="1"/>
</dbReference>
<evidence type="ECO:0000256" key="1">
    <source>
        <dbReference type="ARBA" id="ARBA00007435"/>
    </source>
</evidence>
<dbReference type="EMBL" id="PFWT01000009">
    <property type="protein sequence ID" value="PJA46562.1"/>
    <property type="molecule type" value="Genomic_DNA"/>
</dbReference>
<evidence type="ECO:0000259" key="2">
    <source>
        <dbReference type="PROSITE" id="PS50164"/>
    </source>
</evidence>
<dbReference type="CDD" id="cd10456">
    <property type="entry name" value="GIY-YIG_UPF0213"/>
    <property type="match status" value="1"/>
</dbReference>
<dbReference type="InterPro" id="IPR050190">
    <property type="entry name" value="UPF0213_domain"/>
</dbReference>
<dbReference type="SMART" id="SM00465">
    <property type="entry name" value="GIYc"/>
    <property type="match status" value="1"/>
</dbReference>
<accession>A0A2M7XFC6</accession>
<protein>
    <recommendedName>
        <fullName evidence="2">GIY-YIG domain-containing protein</fullName>
    </recommendedName>
</protein>
<comment type="similarity">
    <text evidence="1">Belongs to the UPF0213 family.</text>
</comment>
<dbReference type="InterPro" id="IPR000305">
    <property type="entry name" value="GIY-YIG_endonuc"/>
</dbReference>
<gene>
    <name evidence="3" type="ORF">CO173_02230</name>
</gene>
<dbReference type="Proteomes" id="UP000231263">
    <property type="component" value="Unassembled WGS sequence"/>
</dbReference>
<evidence type="ECO:0000313" key="3">
    <source>
        <dbReference type="EMBL" id="PJA46562.1"/>
    </source>
</evidence>
<dbReference type="InterPro" id="IPR035901">
    <property type="entry name" value="GIY-YIG_endonuc_sf"/>
</dbReference>
<dbReference type="PANTHER" id="PTHR34477:SF1">
    <property type="entry name" value="UPF0213 PROTEIN YHBQ"/>
    <property type="match status" value="1"/>
</dbReference>
<comment type="caution">
    <text evidence="3">The sequence shown here is derived from an EMBL/GenBank/DDBJ whole genome shotgun (WGS) entry which is preliminary data.</text>
</comment>
<dbReference type="AlphaFoldDB" id="A0A2M7XFC6"/>
<dbReference type="Gene3D" id="3.40.1440.10">
    <property type="entry name" value="GIY-YIG endonuclease"/>
    <property type="match status" value="1"/>
</dbReference>
<name>A0A2M7XFC6_9BACT</name>
<evidence type="ECO:0000313" key="4">
    <source>
        <dbReference type="Proteomes" id="UP000231263"/>
    </source>
</evidence>
<organism evidence="3 4">
    <name type="scientific">Candidatus Uhrbacteria bacterium CG_4_9_14_3_um_filter_41_35</name>
    <dbReference type="NCBI Taxonomy" id="1975034"/>
    <lineage>
        <taxon>Bacteria</taxon>
        <taxon>Candidatus Uhriibacteriota</taxon>
    </lineage>
</organism>
<dbReference type="PROSITE" id="PS50164">
    <property type="entry name" value="GIY_YIG"/>
    <property type="match status" value="1"/>
</dbReference>
<dbReference type="PANTHER" id="PTHR34477">
    <property type="entry name" value="UPF0213 PROTEIN YHBQ"/>
    <property type="match status" value="1"/>
</dbReference>
<feature type="domain" description="GIY-YIG" evidence="2">
    <location>
        <begin position="1"/>
        <end position="76"/>
    </location>
</feature>
<reference evidence="4" key="1">
    <citation type="submission" date="2017-09" db="EMBL/GenBank/DDBJ databases">
        <title>Depth-based differentiation of microbial function through sediment-hosted aquifers and enrichment of novel symbionts in the deep terrestrial subsurface.</title>
        <authorList>
            <person name="Probst A.J."/>
            <person name="Ladd B."/>
            <person name="Jarett J.K."/>
            <person name="Geller-Mcgrath D.E."/>
            <person name="Sieber C.M.K."/>
            <person name="Emerson J.B."/>
            <person name="Anantharaman K."/>
            <person name="Thomas B.C."/>
            <person name="Malmstrom R."/>
            <person name="Stieglmeier M."/>
            <person name="Klingl A."/>
            <person name="Woyke T."/>
            <person name="Ryan C.M."/>
            <person name="Banfield J.F."/>
        </authorList>
    </citation>
    <scope>NUCLEOTIDE SEQUENCE [LARGE SCALE GENOMIC DNA]</scope>
</reference>
<dbReference type="Pfam" id="PF01541">
    <property type="entry name" value="GIY-YIG"/>
    <property type="match status" value="1"/>
</dbReference>
<proteinExistence type="inferred from homology"/>
<sequence length="86" mass="10121">MKHFVYLARCKDNSLYTGTCVDIQAREDKHNAGTGAKYTRAKRPVKIIYFEEFKTLSDARKREAEIKKWSKSKKEELILKIKKPRS</sequence>